<evidence type="ECO:0000256" key="6">
    <source>
        <dbReference type="ARBA" id="ARBA00022840"/>
    </source>
</evidence>
<keyword evidence="4" id="KW-0479">Metal-binding</keyword>
<gene>
    <name evidence="9" type="ORF">Apau_2145</name>
</gene>
<dbReference type="PaxDb" id="584708-Apau_2145"/>
<accession>E3CYH4</accession>
<dbReference type="Pfam" id="PF18765">
    <property type="entry name" value="Polbeta"/>
    <property type="match status" value="1"/>
</dbReference>
<keyword evidence="5" id="KW-0547">Nucleotide-binding</keyword>
<dbReference type="SUPFAM" id="SSF81301">
    <property type="entry name" value="Nucleotidyltransferase"/>
    <property type="match status" value="1"/>
</dbReference>
<dbReference type="Gene3D" id="3.30.460.10">
    <property type="entry name" value="Beta Polymerase, domain 2"/>
    <property type="match status" value="1"/>
</dbReference>
<dbReference type="EMBL" id="CM001022">
    <property type="protein sequence ID" value="EFQ24556.1"/>
    <property type="molecule type" value="Genomic_DNA"/>
</dbReference>
<dbReference type="InterPro" id="IPR043519">
    <property type="entry name" value="NT_sf"/>
</dbReference>
<dbReference type="GO" id="GO:0005524">
    <property type="term" value="F:ATP binding"/>
    <property type="evidence" value="ECO:0007669"/>
    <property type="project" value="UniProtKB-KW"/>
</dbReference>
<evidence type="ECO:0000256" key="1">
    <source>
        <dbReference type="ARBA" id="ARBA00001946"/>
    </source>
</evidence>
<evidence type="ECO:0000256" key="7">
    <source>
        <dbReference type="ARBA" id="ARBA00022842"/>
    </source>
</evidence>
<evidence type="ECO:0000313" key="9">
    <source>
        <dbReference type="EMBL" id="EFQ24556.1"/>
    </source>
</evidence>
<dbReference type="AlphaFoldDB" id="E3CYH4"/>
<keyword evidence="10" id="KW-1185">Reference proteome</keyword>
<protein>
    <submittedName>
        <fullName evidence="9">DNA polymerase beta domain protein region</fullName>
    </submittedName>
</protein>
<evidence type="ECO:0000256" key="2">
    <source>
        <dbReference type="ARBA" id="ARBA00022679"/>
    </source>
</evidence>
<dbReference type="InterPro" id="IPR041633">
    <property type="entry name" value="Polbeta"/>
</dbReference>
<dbReference type="HOGENOM" id="CLU_130257_4_0_0"/>
<name>E3CYH4_9BACT</name>
<reference evidence="9 10" key="1">
    <citation type="journal article" date="2010" name="Stand. Genomic Sci.">
        <title>Non-contiguous finished genome sequence of Aminomonas paucivorans type strain (GLU-3).</title>
        <authorList>
            <person name="Pitluck S."/>
            <person name="Yasawong M."/>
            <person name="Held B."/>
            <person name="Lapidus A."/>
            <person name="Nolan M."/>
            <person name="Copeland A."/>
            <person name="Lucas S."/>
            <person name="Del Rio T.G."/>
            <person name="Tice H."/>
            <person name="Cheng J.F."/>
            <person name="Chertkov O."/>
            <person name="Goodwin L."/>
            <person name="Tapia R."/>
            <person name="Han C."/>
            <person name="Liolios K."/>
            <person name="Ivanova N."/>
            <person name="Mavromatis K."/>
            <person name="Ovchinnikova G."/>
            <person name="Pati A."/>
            <person name="Chen A."/>
            <person name="Palaniappan K."/>
            <person name="Land M."/>
            <person name="Hauser L."/>
            <person name="Chang Y.J."/>
            <person name="Jeffries C.D."/>
            <person name="Pukall R."/>
            <person name="Spring S."/>
            <person name="Rohde M."/>
            <person name="Sikorski J."/>
            <person name="Goker M."/>
            <person name="Woyke T."/>
            <person name="Bristow J."/>
            <person name="Eisen J.A."/>
            <person name="Markowitz V."/>
            <person name="Hugenholtz P."/>
            <person name="Kyrpides N.C."/>
            <person name="Klenk H.P."/>
        </authorList>
    </citation>
    <scope>NUCLEOTIDE SEQUENCE [LARGE SCALE GENOMIC DNA]</scope>
    <source>
        <strain evidence="9 10">DSM 12260</strain>
    </source>
</reference>
<keyword evidence="2" id="KW-0808">Transferase</keyword>
<dbReference type="InterPro" id="IPR052038">
    <property type="entry name" value="Type-VII_TA_antitoxin"/>
</dbReference>
<comment type="cofactor">
    <cofactor evidence="1">
        <name>Mg(2+)</name>
        <dbReference type="ChEBI" id="CHEBI:18420"/>
    </cofactor>
</comment>
<feature type="domain" description="Polymerase beta nucleotidyltransferase" evidence="8">
    <location>
        <begin position="10"/>
        <end position="95"/>
    </location>
</feature>
<evidence type="ECO:0000259" key="8">
    <source>
        <dbReference type="Pfam" id="PF18765"/>
    </source>
</evidence>
<keyword evidence="3" id="KW-0548">Nucleotidyltransferase</keyword>
<proteinExistence type="predicted"/>
<dbReference type="CDD" id="cd05403">
    <property type="entry name" value="NT_KNTase_like"/>
    <property type="match status" value="1"/>
</dbReference>
<dbReference type="PANTHER" id="PTHR33571:SF12">
    <property type="entry name" value="BSL3053 PROTEIN"/>
    <property type="match status" value="1"/>
</dbReference>
<evidence type="ECO:0000256" key="5">
    <source>
        <dbReference type="ARBA" id="ARBA00022741"/>
    </source>
</evidence>
<evidence type="ECO:0000256" key="3">
    <source>
        <dbReference type="ARBA" id="ARBA00022695"/>
    </source>
</evidence>
<dbReference type="Proteomes" id="UP000005096">
    <property type="component" value="Chromosome"/>
</dbReference>
<dbReference type="PANTHER" id="PTHR33571">
    <property type="entry name" value="SSL8005 PROTEIN"/>
    <property type="match status" value="1"/>
</dbReference>
<keyword evidence="7" id="KW-0460">Magnesium</keyword>
<dbReference type="GO" id="GO:0046872">
    <property type="term" value="F:metal ion binding"/>
    <property type="evidence" value="ECO:0007669"/>
    <property type="project" value="UniProtKB-KW"/>
</dbReference>
<dbReference type="eggNOG" id="COG1669">
    <property type="taxonomic scope" value="Bacteria"/>
</dbReference>
<organism evidence="9 10">
    <name type="scientific">Aminomonas paucivorans DSM 12260</name>
    <dbReference type="NCBI Taxonomy" id="584708"/>
    <lineage>
        <taxon>Bacteria</taxon>
        <taxon>Thermotogati</taxon>
        <taxon>Synergistota</taxon>
        <taxon>Synergistia</taxon>
        <taxon>Synergistales</taxon>
        <taxon>Synergistaceae</taxon>
        <taxon>Aminomonas</taxon>
    </lineage>
</organism>
<dbReference type="RefSeq" id="WP_006301797.1">
    <property type="nucleotide sequence ID" value="NZ_CM001022.1"/>
</dbReference>
<dbReference type="OrthoDB" id="560823at2"/>
<evidence type="ECO:0000313" key="10">
    <source>
        <dbReference type="Proteomes" id="UP000005096"/>
    </source>
</evidence>
<keyword evidence="6" id="KW-0067">ATP-binding</keyword>
<dbReference type="GO" id="GO:0016779">
    <property type="term" value="F:nucleotidyltransferase activity"/>
    <property type="evidence" value="ECO:0007669"/>
    <property type="project" value="UniProtKB-KW"/>
</dbReference>
<dbReference type="STRING" id="584708.Apau_2145"/>
<sequence length="101" mass="11552">MSLQTSPVPEELAAFCRRHHIRRLALFGSALGPGFRESSDIDLLVEFRPEHIPGLLGMARLERELSAFWGGRRVDLRTPEDLSPYFRQQVLEEAKEQYAEG</sequence>
<evidence type="ECO:0000256" key="4">
    <source>
        <dbReference type="ARBA" id="ARBA00022723"/>
    </source>
</evidence>